<dbReference type="InterPro" id="IPR029033">
    <property type="entry name" value="His_PPase_superfam"/>
</dbReference>
<proteinExistence type="predicted"/>
<dbReference type="Proteomes" id="UP000239485">
    <property type="component" value="Unassembled WGS sequence"/>
</dbReference>
<dbReference type="PANTHER" id="PTHR48100:SF62">
    <property type="entry name" value="GLUCOSYL-3-PHOSPHOGLYCERATE PHOSPHATASE"/>
    <property type="match status" value="1"/>
</dbReference>
<protein>
    <submittedName>
        <fullName evidence="3">Putative phosphoglycerate mutase</fullName>
    </submittedName>
</protein>
<feature type="binding site" evidence="2">
    <location>
        <begin position="10"/>
        <end position="17"/>
    </location>
    <ligand>
        <name>substrate</name>
    </ligand>
</feature>
<feature type="binding site" evidence="2">
    <location>
        <position position="60"/>
    </location>
    <ligand>
        <name>substrate</name>
    </ligand>
</feature>
<feature type="active site" description="Proton donor/acceptor" evidence="1">
    <location>
        <position position="84"/>
    </location>
</feature>
<dbReference type="InterPro" id="IPR013078">
    <property type="entry name" value="His_Pase_superF_clade-1"/>
</dbReference>
<comment type="caution">
    <text evidence="3">The sequence shown here is derived from an EMBL/GenBank/DDBJ whole genome shotgun (WGS) entry which is preliminary data.</text>
</comment>
<organism evidence="3 4">
    <name type="scientific">Kineococcus xinjiangensis</name>
    <dbReference type="NCBI Taxonomy" id="512762"/>
    <lineage>
        <taxon>Bacteria</taxon>
        <taxon>Bacillati</taxon>
        <taxon>Actinomycetota</taxon>
        <taxon>Actinomycetes</taxon>
        <taxon>Kineosporiales</taxon>
        <taxon>Kineosporiaceae</taxon>
        <taxon>Kineococcus</taxon>
    </lineage>
</organism>
<keyword evidence="4" id="KW-1185">Reference proteome</keyword>
<dbReference type="Pfam" id="PF00300">
    <property type="entry name" value="His_Phos_1"/>
    <property type="match status" value="1"/>
</dbReference>
<dbReference type="RefSeq" id="WP_211291086.1">
    <property type="nucleotide sequence ID" value="NZ_PTJD01000008.1"/>
</dbReference>
<dbReference type="Gene3D" id="3.40.50.1240">
    <property type="entry name" value="Phosphoglycerate mutase-like"/>
    <property type="match status" value="1"/>
</dbReference>
<name>A0A2S6IIW7_9ACTN</name>
<dbReference type="PANTHER" id="PTHR48100">
    <property type="entry name" value="BROAD-SPECIFICITY PHOSPHATASE YOR283W-RELATED"/>
    <property type="match status" value="1"/>
</dbReference>
<dbReference type="CDD" id="cd07067">
    <property type="entry name" value="HP_PGM_like"/>
    <property type="match status" value="1"/>
</dbReference>
<dbReference type="SUPFAM" id="SSF53254">
    <property type="entry name" value="Phosphoglycerate mutase-like"/>
    <property type="match status" value="1"/>
</dbReference>
<evidence type="ECO:0000256" key="2">
    <source>
        <dbReference type="PIRSR" id="PIRSR613078-2"/>
    </source>
</evidence>
<dbReference type="AlphaFoldDB" id="A0A2S6IIW7"/>
<evidence type="ECO:0000313" key="3">
    <source>
        <dbReference type="EMBL" id="PPK94159.1"/>
    </source>
</evidence>
<evidence type="ECO:0000256" key="1">
    <source>
        <dbReference type="PIRSR" id="PIRSR613078-1"/>
    </source>
</evidence>
<sequence>MGAATLVLWRHGRTSFNAERRFQGQLDVDLDAVGRRQVAASAAELALLRPSAVVASDLRRAADTARALTERVALPLTLDPALREVHAGEWQGLTHEEISARWPDDLIAWRRGDDVRIGGGERRSEMAARAAEAIRRHAEEAPDGGLLVVAAHGAALKGALLRLLGLPLDSWTVFSGFANAHWAVLTRRGEGWTLAEYNVGPPGAGEGVEG</sequence>
<dbReference type="GO" id="GO:0005737">
    <property type="term" value="C:cytoplasm"/>
    <property type="evidence" value="ECO:0007669"/>
    <property type="project" value="TreeGrafter"/>
</dbReference>
<reference evidence="3 4" key="1">
    <citation type="submission" date="2018-02" db="EMBL/GenBank/DDBJ databases">
        <title>Genomic Encyclopedia of Archaeal and Bacterial Type Strains, Phase II (KMG-II): from individual species to whole genera.</title>
        <authorList>
            <person name="Goeker M."/>
        </authorList>
    </citation>
    <scope>NUCLEOTIDE SEQUENCE [LARGE SCALE GENOMIC DNA]</scope>
    <source>
        <strain evidence="3 4">DSM 22857</strain>
    </source>
</reference>
<feature type="binding site" evidence="2">
    <location>
        <begin position="110"/>
        <end position="111"/>
    </location>
    <ligand>
        <name>substrate</name>
    </ligand>
</feature>
<feature type="active site" description="Tele-phosphohistidine intermediate" evidence="1">
    <location>
        <position position="11"/>
    </location>
</feature>
<evidence type="ECO:0000313" key="4">
    <source>
        <dbReference type="Proteomes" id="UP000239485"/>
    </source>
</evidence>
<dbReference type="InterPro" id="IPR050275">
    <property type="entry name" value="PGM_Phosphatase"/>
</dbReference>
<dbReference type="SMART" id="SM00855">
    <property type="entry name" value="PGAM"/>
    <property type="match status" value="1"/>
</dbReference>
<dbReference type="EMBL" id="PTJD01000008">
    <property type="protein sequence ID" value="PPK94159.1"/>
    <property type="molecule type" value="Genomic_DNA"/>
</dbReference>
<dbReference type="GO" id="GO:0016791">
    <property type="term" value="F:phosphatase activity"/>
    <property type="evidence" value="ECO:0007669"/>
    <property type="project" value="TreeGrafter"/>
</dbReference>
<gene>
    <name evidence="3" type="ORF">CLV92_10858</name>
</gene>
<accession>A0A2S6IIW7</accession>